<sequence length="106" mass="11535">MSTYLQISTTAATRDEAVRLAASAVKSGLAASAQVQGPATSVFWHQGEYGEAEEWQITLKTAEARYAELEAHLRLEHSWDNPEIAAVAIVAGSADYLAWIDRTVKD</sequence>
<name>A0ABV6QF38_9ACTN</name>
<dbReference type="RefSeq" id="WP_380043949.1">
    <property type="nucleotide sequence ID" value="NZ_JBHLTC010000005.1"/>
</dbReference>
<dbReference type="InterPro" id="IPR004323">
    <property type="entry name" value="Ion_tolerance_CutA"/>
</dbReference>
<gene>
    <name evidence="2" type="primary">cutA</name>
    <name evidence="2" type="ORF">ACFFGN_04205</name>
</gene>
<reference evidence="2 3" key="1">
    <citation type="submission" date="2024-09" db="EMBL/GenBank/DDBJ databases">
        <authorList>
            <person name="Sun Q."/>
            <person name="Mori K."/>
        </authorList>
    </citation>
    <scope>NUCLEOTIDE SEQUENCE [LARGE SCALE GENOMIC DNA]</scope>
    <source>
        <strain evidence="2 3">CGMCC 1.15906</strain>
    </source>
</reference>
<comment type="caution">
    <text evidence="2">The sequence shown here is derived from an EMBL/GenBank/DDBJ whole genome shotgun (WGS) entry which is preliminary data.</text>
</comment>
<accession>A0ABV6QF38</accession>
<dbReference type="PANTHER" id="PTHR23419:SF8">
    <property type="entry name" value="FI09726P"/>
    <property type="match status" value="1"/>
</dbReference>
<dbReference type="InterPro" id="IPR011322">
    <property type="entry name" value="N-reg_PII-like_a/b"/>
</dbReference>
<dbReference type="Proteomes" id="UP001589890">
    <property type="component" value="Unassembled WGS sequence"/>
</dbReference>
<evidence type="ECO:0000313" key="3">
    <source>
        <dbReference type="Proteomes" id="UP001589890"/>
    </source>
</evidence>
<dbReference type="Gene3D" id="3.30.70.120">
    <property type="match status" value="1"/>
</dbReference>
<proteinExistence type="inferred from homology"/>
<evidence type="ECO:0000313" key="2">
    <source>
        <dbReference type="EMBL" id="MFC0623250.1"/>
    </source>
</evidence>
<dbReference type="PANTHER" id="PTHR23419">
    <property type="entry name" value="DIVALENT CATION TOLERANCE CUTA-RELATED"/>
    <property type="match status" value="1"/>
</dbReference>
<evidence type="ECO:0000256" key="1">
    <source>
        <dbReference type="ARBA" id="ARBA00010169"/>
    </source>
</evidence>
<dbReference type="Pfam" id="PF03091">
    <property type="entry name" value="CutA1"/>
    <property type="match status" value="1"/>
</dbReference>
<organism evidence="2 3">
    <name type="scientific">Kribbella deserti</name>
    <dbReference type="NCBI Taxonomy" id="1926257"/>
    <lineage>
        <taxon>Bacteria</taxon>
        <taxon>Bacillati</taxon>
        <taxon>Actinomycetota</taxon>
        <taxon>Actinomycetes</taxon>
        <taxon>Propionibacteriales</taxon>
        <taxon>Kribbellaceae</taxon>
        <taxon>Kribbella</taxon>
    </lineage>
</organism>
<dbReference type="EMBL" id="JBHLTC010000005">
    <property type="protein sequence ID" value="MFC0623250.1"/>
    <property type="molecule type" value="Genomic_DNA"/>
</dbReference>
<protein>
    <submittedName>
        <fullName evidence="2">Divalent-cation tolerance protein CutA</fullName>
    </submittedName>
</protein>
<dbReference type="InterPro" id="IPR015867">
    <property type="entry name" value="N-reg_PII/ATP_PRibTrfase_C"/>
</dbReference>
<dbReference type="SUPFAM" id="SSF54913">
    <property type="entry name" value="GlnB-like"/>
    <property type="match status" value="1"/>
</dbReference>
<keyword evidence="3" id="KW-1185">Reference proteome</keyword>
<comment type="similarity">
    <text evidence="1">Belongs to the CutA family.</text>
</comment>